<evidence type="ECO:0000256" key="1">
    <source>
        <dbReference type="SAM" id="MobiDB-lite"/>
    </source>
</evidence>
<feature type="region of interest" description="Disordered" evidence="1">
    <location>
        <begin position="1"/>
        <end position="149"/>
    </location>
</feature>
<reference evidence="3" key="1">
    <citation type="journal article" date="2018" name="Nat. Microbiol.">
        <title>Leveraging single-cell genomics to expand the fungal tree of life.</title>
        <authorList>
            <person name="Ahrendt S.R."/>
            <person name="Quandt C.A."/>
            <person name="Ciobanu D."/>
            <person name="Clum A."/>
            <person name="Salamov A."/>
            <person name="Andreopoulos B."/>
            <person name="Cheng J.F."/>
            <person name="Woyke T."/>
            <person name="Pelin A."/>
            <person name="Henrissat B."/>
            <person name="Reynolds N.K."/>
            <person name="Benny G.L."/>
            <person name="Smith M.E."/>
            <person name="James T.Y."/>
            <person name="Grigoriev I.V."/>
        </authorList>
    </citation>
    <scope>NUCLEOTIDE SEQUENCE [LARGE SCALE GENOMIC DNA]</scope>
</reference>
<feature type="compositionally biased region" description="Basic and acidic residues" evidence="1">
    <location>
        <begin position="17"/>
        <end position="26"/>
    </location>
</feature>
<organism evidence="2 3">
    <name type="scientific">Piptocephalis cylindrospora</name>
    <dbReference type="NCBI Taxonomy" id="1907219"/>
    <lineage>
        <taxon>Eukaryota</taxon>
        <taxon>Fungi</taxon>
        <taxon>Fungi incertae sedis</taxon>
        <taxon>Zoopagomycota</taxon>
        <taxon>Zoopagomycotina</taxon>
        <taxon>Zoopagomycetes</taxon>
        <taxon>Zoopagales</taxon>
        <taxon>Piptocephalidaceae</taxon>
        <taxon>Piptocephalis</taxon>
    </lineage>
</organism>
<name>A0A4P9Y0D2_9FUNG</name>
<dbReference type="Proteomes" id="UP000267251">
    <property type="component" value="Unassembled WGS sequence"/>
</dbReference>
<gene>
    <name evidence="2" type="ORF">BJ684DRAFT_17283</name>
</gene>
<keyword evidence="3" id="KW-1185">Reference proteome</keyword>
<evidence type="ECO:0000313" key="3">
    <source>
        <dbReference type="Proteomes" id="UP000267251"/>
    </source>
</evidence>
<feature type="compositionally biased region" description="Basic residues" evidence="1">
    <location>
        <begin position="131"/>
        <end position="146"/>
    </location>
</feature>
<accession>A0A4P9Y0D2</accession>
<proteinExistence type="predicted"/>
<sequence>MVCIGEENGGDGGGEGGRGDDRREAAQGKARQGAVGEGRREERRWKRGQPRGGRAGVYEGRRDWWSCGSGSSSSNGGSGGGRRERGRREIRTIQGARKTTGNEEVINAGYGNERGREKEREERGKEEGKRRQSRRKDRPLIRGKRTRSWERRGQWESGRCVLMMATETHTCTYIGLEEEDEGGLYTKGGRKKAVMVKAETGHIEGVKVH</sequence>
<dbReference type="AlphaFoldDB" id="A0A4P9Y0D2"/>
<protein>
    <submittedName>
        <fullName evidence="2">Uncharacterized protein</fullName>
    </submittedName>
</protein>
<dbReference type="EMBL" id="KZ988434">
    <property type="protein sequence ID" value="RKP12205.1"/>
    <property type="molecule type" value="Genomic_DNA"/>
</dbReference>
<feature type="compositionally biased region" description="Low complexity" evidence="1">
    <location>
        <begin position="65"/>
        <end position="75"/>
    </location>
</feature>
<evidence type="ECO:0000313" key="2">
    <source>
        <dbReference type="EMBL" id="RKP12205.1"/>
    </source>
</evidence>
<feature type="compositionally biased region" description="Basic and acidic residues" evidence="1">
    <location>
        <begin position="113"/>
        <end position="130"/>
    </location>
</feature>
<feature type="compositionally biased region" description="Basic and acidic residues" evidence="1">
    <location>
        <begin position="81"/>
        <end position="91"/>
    </location>
</feature>